<accession>A0A2G5NUX5</accession>
<reference evidence="2 3" key="1">
    <citation type="journal article" date="2018" name="Front. Microbiol.">
        <title>Description and Comparative Genomics of Macrococcus caseolyticus subsp. hominis subsp. nov., Macrococcus goetzii sp. nov., Macrococcus epidermidis sp. nov., and Macrococcus bohemicus sp. nov., Novel Macrococci From Human Clinical Material With Virulence Potential and Suspected Uptake of Foreign DNA by Natural Transformation.</title>
        <authorList>
            <person name="Maslanova I."/>
            <person name="Wertheimer Z."/>
            <person name="Sedlacek I."/>
            <person name="Svec P."/>
            <person name="Indrakova A."/>
            <person name="Kovarovic V."/>
            <person name="Schumann P."/>
            <person name="Sproer C."/>
            <person name="Kralova S."/>
            <person name="Sedo O."/>
            <person name="Kristofova L."/>
            <person name="Vrbovska V."/>
            <person name="Fuzik T."/>
            <person name="Petras P."/>
            <person name="Zdrahal Z."/>
            <person name="Ruzickova V."/>
            <person name="Doskar J."/>
            <person name="Pantucek R."/>
        </authorList>
    </citation>
    <scope>NUCLEOTIDE SEQUENCE [LARGE SCALE GENOMIC DNA]</scope>
    <source>
        <strain evidence="2 3">CCM 4927</strain>
    </source>
</reference>
<evidence type="ECO:0000256" key="1">
    <source>
        <dbReference type="SAM" id="Coils"/>
    </source>
</evidence>
<keyword evidence="1" id="KW-0175">Coiled coil</keyword>
<name>A0A2G5NUX5_9STAP</name>
<comment type="caution">
    <text evidence="2">The sequence shown here is derived from an EMBL/GenBank/DDBJ whole genome shotgun (WGS) entry which is preliminary data.</text>
</comment>
<proteinExistence type="predicted"/>
<organism evidence="2 3">
    <name type="scientific">Macrococcoides goetzii</name>
    <dbReference type="NCBI Taxonomy" id="1891097"/>
    <lineage>
        <taxon>Bacteria</taxon>
        <taxon>Bacillati</taxon>
        <taxon>Bacillota</taxon>
        <taxon>Bacilli</taxon>
        <taxon>Bacillales</taxon>
        <taxon>Staphylococcaceae</taxon>
        <taxon>Macrococcoides</taxon>
    </lineage>
</organism>
<evidence type="ECO:0000313" key="2">
    <source>
        <dbReference type="EMBL" id="RAI82543.1"/>
    </source>
</evidence>
<gene>
    <name evidence="2" type="ORF">BFS35_002315</name>
</gene>
<evidence type="ECO:0000313" key="3">
    <source>
        <dbReference type="Proteomes" id="UP000229523"/>
    </source>
</evidence>
<dbReference type="EMBL" id="MJBI02000001">
    <property type="protein sequence ID" value="RAI82543.1"/>
    <property type="molecule type" value="Genomic_DNA"/>
</dbReference>
<keyword evidence="3" id="KW-1185">Reference proteome</keyword>
<feature type="coiled-coil region" evidence="1">
    <location>
        <begin position="130"/>
        <end position="164"/>
    </location>
</feature>
<dbReference type="AlphaFoldDB" id="A0A2G5NUX5"/>
<protein>
    <submittedName>
        <fullName evidence="2">Uncharacterized protein</fullName>
    </submittedName>
</protein>
<dbReference type="Proteomes" id="UP000229523">
    <property type="component" value="Unassembled WGS sequence"/>
</dbReference>
<sequence length="219" mass="25969">MDFKGMFQRFATKGYKGIPVTKENIITKKEKATEHFEETFKVLDFLDREKIKRKYTMNYEDQIEVFEKHKHQVKTEAELDFIEDNIKKLKRKVRFNGNVTDILIPDDKIEIIINNYKIEDKKVEKVQLSKRKEIQKVNSEIQKLVELKEKLSKEERELEIIRNTASVVNEVMKLAKSKDGVLHLTSPRGTQAFTSFEVLRGSYKPYKYYNKSLKVDINE</sequence>